<organism evidence="5">
    <name type="scientific">Cacopsylla melanoneura</name>
    <dbReference type="NCBI Taxonomy" id="428564"/>
    <lineage>
        <taxon>Eukaryota</taxon>
        <taxon>Metazoa</taxon>
        <taxon>Ecdysozoa</taxon>
        <taxon>Arthropoda</taxon>
        <taxon>Hexapoda</taxon>
        <taxon>Insecta</taxon>
        <taxon>Pterygota</taxon>
        <taxon>Neoptera</taxon>
        <taxon>Paraneoptera</taxon>
        <taxon>Hemiptera</taxon>
        <taxon>Sternorrhyncha</taxon>
        <taxon>Psylloidea</taxon>
        <taxon>Psyllidae</taxon>
        <taxon>Psyllinae</taxon>
        <taxon>Cacopsylla</taxon>
    </lineage>
</organism>
<dbReference type="PANTHER" id="PTHR12029">
    <property type="entry name" value="RNA METHYLTRANSFERASE"/>
    <property type="match status" value="1"/>
</dbReference>
<dbReference type="CDD" id="cd18091">
    <property type="entry name" value="SpoU-like_TRM3-like"/>
    <property type="match status" value="1"/>
</dbReference>
<dbReference type="GO" id="GO:0030488">
    <property type="term" value="P:tRNA methylation"/>
    <property type="evidence" value="ECO:0007669"/>
    <property type="project" value="InterPro"/>
</dbReference>
<proteinExistence type="predicted"/>
<feature type="domain" description="tRNA/rRNA methyltransferase SpoU type" evidence="4">
    <location>
        <begin position="1363"/>
        <end position="1504"/>
    </location>
</feature>
<feature type="compositionally biased region" description="Polar residues" evidence="3">
    <location>
        <begin position="1308"/>
        <end position="1333"/>
    </location>
</feature>
<dbReference type="InterPro" id="IPR044748">
    <property type="entry name" value="Trm3/TARBP1_C"/>
</dbReference>
<evidence type="ECO:0000256" key="3">
    <source>
        <dbReference type="SAM" id="MobiDB-lite"/>
    </source>
</evidence>
<sequence>MSEEIDKEVPLDMAVLEQVEANRIFIQNLESNQLDKTNVQSFSTDFCRNKIWIHREDTVDLKELQLEELLLAILKYCQNETLWNTELFEQLLKSFSLILSTLVDWNKRNGSKETNEVKYCIQELFQKAIIEVFKNNVNFEFGKDSESVDLLKLSQIKITNDVKVFMAKLLNMLVAMVNKLEATLFASPEVNVILLFMMFKMNELLSQQKHKILCITLYTNIVEYFQESLQDKVILHYLNLLLFQNTINVNVEMKLSIITFLFERIVTYYSLPERKFMVVCPCDYFETLDLKSFHNKLKDYSIEYITSPNPSIRKSALYVLKRMYHLECDGDTDMDYTWKSFFHIFETLEETQLKLIVPVLEDVVSVENLKLQQILLKRMFQYDNPTITRIAIEQLHLLHKDPNMLASMLDILVKALNNSNLFVPESEVVRNNLVKLFELFNKPYSGNVYYLTLLNAITSVAWGPVPLFYVIHYLDLASHAINPEFTYTKRNLPELSSNFKTVTKLLQMNYRHNQIIRSATDSCLRNHILSSLILPLKHMNIVVDDKDLVEVLNQFLNACRPPDEEIYSTLLEKLFADLSSSLSFNKEFMYEYIKEHFIIDNQVQRSSFNIIALFLCTKSGKIEPNEFFSLINDKMECIAQSFENIVQMKAFAVRYPFLSPLIWCNVYHLTLEKDCCFLHSFLTSAYSEDQFQAHLTMIMDQEDLETYGEDIEFLVKNSQIAHTFLERHLLGDTLDLSKQNFGYFRTEYNYLFMFNRFYSSYSCDEYFVKNENQLQTLFAKDKFFECENRKSVALKLKMFVRLCQGRENIPRILVDLFILSELCIESLSNTSRDCLKEILEIMEILTPHCANEDFNDKRGEINEIITKFIKMSYQEVKHTRRTTLFHSNMIAWVYAILPVLEHYDNVLMECVEDMMDHEESMHCLLKRVSNNICYSIKRHKRHPFPVACFLMRLIGKGLVYGELPKRDILIERTVCDSIREHKMGTHYHVKFHYSGQIRYKCTLAMLFFIGVLGHEAAGLVLLNDLKETFDADHVPVQYFHNSQTHRMKQRALQSILLLDHLLSNGKETNEEIIPVKKDLFTWGLENILNYNHQPSIRYYLEWLIINNMECSDCTHQFWVYFDRAYDERPGSIVSFLCIVFHVVQRIITSEGPYTPAQIHITDQSLERIISCSMSQLFNLRLYANVVFMKLYEALGTEWTELSDKYRMVYNAMLRTKNSAKGNAILNAEKLTADFYFTRFSPFSHFSLETIFYDLPRLADVAYDEWGPWGVSLGEARADSVVGDVVRVSNEKGNGLGDVDKPEWIVTSLSRQEDQTNSTSQEASSTRPSTSVSQKKFIPWKPPCPSVAPGDPSPSIPSSCSSDLIIVTSLIDKIPNIGGLSRSCEVFGASLVVDNLELLKDPDFKALSMTSEKHVNIIEVKKYNLKQYLKYMRCEEGYQLIGAEQTNNSDKLQDFKYPKKTILVLGNEREGIVSDILVLLDSYVEIPQLGVLRSLNVHVTGALFVWEYVKQQNGGYLGNDSK</sequence>
<evidence type="ECO:0000256" key="2">
    <source>
        <dbReference type="ARBA" id="ARBA00022679"/>
    </source>
</evidence>
<keyword evidence="1 5" id="KW-0489">Methyltransferase</keyword>
<dbReference type="InterPro" id="IPR045330">
    <property type="entry name" value="TRM3/TARBP1"/>
</dbReference>
<dbReference type="Gene3D" id="3.40.1280.10">
    <property type="match status" value="1"/>
</dbReference>
<dbReference type="InterPro" id="IPR001537">
    <property type="entry name" value="SpoU_MeTrfase"/>
</dbReference>
<evidence type="ECO:0000313" key="5">
    <source>
        <dbReference type="EMBL" id="CAG6629233.1"/>
    </source>
</evidence>
<dbReference type="InterPro" id="IPR029028">
    <property type="entry name" value="Alpha/beta_knot_MTases"/>
</dbReference>
<protein>
    <submittedName>
        <fullName evidence="5">Probable methyltransferase TARBP1</fullName>
    </submittedName>
</protein>
<dbReference type="SUPFAM" id="SSF75217">
    <property type="entry name" value="alpha/beta knot"/>
    <property type="match status" value="1"/>
</dbReference>
<evidence type="ECO:0000256" key="1">
    <source>
        <dbReference type="ARBA" id="ARBA00022603"/>
    </source>
</evidence>
<keyword evidence="2 5" id="KW-0808">Transferase</keyword>
<dbReference type="GO" id="GO:0003723">
    <property type="term" value="F:RNA binding"/>
    <property type="evidence" value="ECO:0007669"/>
    <property type="project" value="InterPro"/>
</dbReference>
<dbReference type="GO" id="GO:0016423">
    <property type="term" value="F:tRNA (guanine) methyltransferase activity"/>
    <property type="evidence" value="ECO:0007669"/>
    <property type="project" value="InterPro"/>
</dbReference>
<reference evidence="5" key="1">
    <citation type="submission" date="2021-05" db="EMBL/GenBank/DDBJ databases">
        <authorList>
            <person name="Alioto T."/>
            <person name="Alioto T."/>
            <person name="Gomez Garrido J."/>
        </authorList>
    </citation>
    <scope>NUCLEOTIDE SEQUENCE</scope>
</reference>
<dbReference type="PANTHER" id="PTHR12029:SF11">
    <property type="entry name" value="METHYLTRANSFERASE TARBP1-RELATED"/>
    <property type="match status" value="1"/>
</dbReference>
<name>A0A8D8VMY2_9HEMI</name>
<dbReference type="EMBL" id="HBUF01070179">
    <property type="protein sequence ID" value="CAG6629233.1"/>
    <property type="molecule type" value="Transcribed_RNA"/>
</dbReference>
<dbReference type="Pfam" id="PF00588">
    <property type="entry name" value="SpoU_methylase"/>
    <property type="match status" value="1"/>
</dbReference>
<feature type="region of interest" description="Disordered" evidence="3">
    <location>
        <begin position="1308"/>
        <end position="1337"/>
    </location>
</feature>
<dbReference type="InterPro" id="IPR029026">
    <property type="entry name" value="tRNA_m1G_MTases_N"/>
</dbReference>
<accession>A0A8D8VMY2</accession>
<evidence type="ECO:0000259" key="4">
    <source>
        <dbReference type="Pfam" id="PF00588"/>
    </source>
</evidence>